<evidence type="ECO:0000259" key="1">
    <source>
        <dbReference type="Pfam" id="PF24223"/>
    </source>
</evidence>
<feature type="domain" description="Fimbrial adhesin MrpH C-terminal" evidence="1">
    <location>
        <begin position="177"/>
        <end position="286"/>
    </location>
</feature>
<sequence length="287" mass="30702">MSNKISVGSGLRTILGFLFVLSLMLLSKNSKAYQTNIEWDLRGDDLYYVITSADSLGGNSRYYKCGNKFQSGKCYVFLTLDAAFGIEKYTQWKDYQYALWGDQTATSIIKEWSYNSLPRSGVIRNWFDHVANGRKCIYLFTSSDINGGLNMFGNSCSGSITPPPIEPPLPPLSCAVKGNIDLAHGILNQDNVNGNTKSVYAQVSCNREATVKITALANDGGDVVTLRADGSLKTKLQVNNIAGATGATVRVPGSNGTSVIFSSTLSSNGNVAAGDFSASAVAVVAIL</sequence>
<name>A0A379ZIG4_9GAMM</name>
<dbReference type="AlphaFoldDB" id="A0A379ZIG4"/>
<protein>
    <recommendedName>
        <fullName evidence="1">Fimbrial adhesin MrpH C-terminal domain-containing protein</fullName>
    </recommendedName>
</protein>
<organism evidence="2 3">
    <name type="scientific">Serratia quinivorans</name>
    <dbReference type="NCBI Taxonomy" id="137545"/>
    <lineage>
        <taxon>Bacteria</taxon>
        <taxon>Pseudomonadati</taxon>
        <taxon>Pseudomonadota</taxon>
        <taxon>Gammaproteobacteria</taxon>
        <taxon>Enterobacterales</taxon>
        <taxon>Yersiniaceae</taxon>
        <taxon>Serratia</taxon>
    </lineage>
</organism>
<evidence type="ECO:0000313" key="2">
    <source>
        <dbReference type="EMBL" id="SUI62594.1"/>
    </source>
</evidence>
<dbReference type="GO" id="GO:0009289">
    <property type="term" value="C:pilus"/>
    <property type="evidence" value="ECO:0007669"/>
    <property type="project" value="InterPro"/>
</dbReference>
<dbReference type="InterPro" id="IPR057010">
    <property type="entry name" value="MrpH_C"/>
</dbReference>
<evidence type="ECO:0000313" key="3">
    <source>
        <dbReference type="Proteomes" id="UP000255529"/>
    </source>
</evidence>
<gene>
    <name evidence="2" type="ORF">NCTC11544_02509</name>
</gene>
<dbReference type="Pfam" id="PF24223">
    <property type="entry name" value="MrpH_C"/>
    <property type="match status" value="1"/>
</dbReference>
<proteinExistence type="predicted"/>
<dbReference type="InterPro" id="IPR036937">
    <property type="entry name" value="Adhesion_dom_fimbrial_sf"/>
</dbReference>
<accession>A0A379ZIG4</accession>
<reference evidence="2 3" key="1">
    <citation type="submission" date="2018-06" db="EMBL/GenBank/DDBJ databases">
        <authorList>
            <consortium name="Pathogen Informatics"/>
            <person name="Doyle S."/>
        </authorList>
    </citation>
    <scope>NUCLEOTIDE SEQUENCE [LARGE SCALE GENOMIC DNA]</scope>
    <source>
        <strain evidence="2 3">NCTC11544</strain>
    </source>
</reference>
<dbReference type="EMBL" id="UGYN01000002">
    <property type="protein sequence ID" value="SUI62594.1"/>
    <property type="molecule type" value="Genomic_DNA"/>
</dbReference>
<dbReference type="Proteomes" id="UP000255529">
    <property type="component" value="Unassembled WGS sequence"/>
</dbReference>
<dbReference type="Gene3D" id="2.60.40.1090">
    <property type="entry name" value="Fimbrial-type adhesion domain"/>
    <property type="match status" value="1"/>
</dbReference>
<dbReference type="GO" id="GO:0007155">
    <property type="term" value="P:cell adhesion"/>
    <property type="evidence" value="ECO:0007669"/>
    <property type="project" value="InterPro"/>
</dbReference>
<dbReference type="RefSeq" id="WP_012147390.1">
    <property type="nucleotide sequence ID" value="NZ_CAMIRW010000010.1"/>
</dbReference>